<name>A0A4Z2D685_SCHJA</name>
<keyword evidence="2" id="KW-1185">Reference proteome</keyword>
<accession>A0A4Z2D685</accession>
<dbReference type="AlphaFoldDB" id="A0A4Z2D685"/>
<dbReference type="OrthoDB" id="6242810at2759"/>
<evidence type="ECO:0000313" key="1">
    <source>
        <dbReference type="EMBL" id="TNN11993.1"/>
    </source>
</evidence>
<reference evidence="1 2" key="1">
    <citation type="submission" date="2019-03" db="EMBL/GenBank/DDBJ databases">
        <title>An improved genome assembly of the fluke Schistosoma japonicum.</title>
        <authorList>
            <person name="Hu W."/>
            <person name="Luo F."/>
            <person name="Yin M."/>
            <person name="Mo X."/>
            <person name="Sun C."/>
            <person name="Wu Q."/>
            <person name="Zhu B."/>
            <person name="Xiang M."/>
            <person name="Wang J."/>
            <person name="Wang Y."/>
            <person name="Zhang T."/>
            <person name="Xu B."/>
            <person name="Zheng H."/>
            <person name="Feng Z."/>
        </authorList>
    </citation>
    <scope>NUCLEOTIDE SEQUENCE [LARGE SCALE GENOMIC DNA]</scope>
    <source>
        <strain evidence="1">HuSjv2</strain>
        <tissue evidence="1">Worms</tissue>
    </source>
</reference>
<dbReference type="Proteomes" id="UP000311919">
    <property type="component" value="Unassembled WGS sequence"/>
</dbReference>
<evidence type="ECO:0000313" key="2">
    <source>
        <dbReference type="Proteomes" id="UP000311919"/>
    </source>
</evidence>
<protein>
    <submittedName>
        <fullName evidence="1">Uncharacterized protein</fullName>
    </submittedName>
</protein>
<comment type="caution">
    <text evidence="1">The sequence shown here is derived from an EMBL/GenBank/DDBJ whole genome shotgun (WGS) entry which is preliminary data.</text>
</comment>
<organism evidence="1 2">
    <name type="scientific">Schistosoma japonicum</name>
    <name type="common">Blood fluke</name>
    <dbReference type="NCBI Taxonomy" id="6182"/>
    <lineage>
        <taxon>Eukaryota</taxon>
        <taxon>Metazoa</taxon>
        <taxon>Spiralia</taxon>
        <taxon>Lophotrochozoa</taxon>
        <taxon>Platyhelminthes</taxon>
        <taxon>Trematoda</taxon>
        <taxon>Digenea</taxon>
        <taxon>Strigeidida</taxon>
        <taxon>Schistosomatoidea</taxon>
        <taxon>Schistosomatidae</taxon>
        <taxon>Schistosoma</taxon>
    </lineage>
</organism>
<gene>
    <name evidence="1" type="ORF">EWB00_004234</name>
</gene>
<proteinExistence type="predicted"/>
<sequence>MRCSCIVEKLSLSQTSTIYNTTLNQPLSCNSLLTSTVLQYHIEQLLTYYGKDSVYKIGNPVKFGAAEFSDVRIHGLSVVQFAGPVDIIDLPSGDIRMIFTLLFDYLVVKGKMKIMLSTNPRPVEIKIKSIKIFLDLLLTQSMNNENLLPINVKKITVIHWNNLQFDSKGVFTVFFKMFNRFRIYDGVIRRSLEKEIYQQIEKSLKLLF</sequence>
<dbReference type="EMBL" id="SKCS01000280">
    <property type="protein sequence ID" value="TNN11993.1"/>
    <property type="molecule type" value="Genomic_DNA"/>
</dbReference>